<accession>A0A9D4GBJ5</accession>
<gene>
    <name evidence="1" type="ORF">DPMN_140446</name>
</gene>
<sequence>MNGSGGSILKTTKSDFVGLSRRLVGFECDQRRSSSRSRETVTSIDRPRLHYQSRQVSINIYSDKNLHWGSVPFKRRVCATKSGANRQNCLSSKENYASEMGNGQRVFTSFRTSSILLDYT</sequence>
<dbReference type="Proteomes" id="UP000828390">
    <property type="component" value="Unassembled WGS sequence"/>
</dbReference>
<keyword evidence="2" id="KW-1185">Reference proteome</keyword>
<evidence type="ECO:0000313" key="2">
    <source>
        <dbReference type="Proteomes" id="UP000828390"/>
    </source>
</evidence>
<organism evidence="1 2">
    <name type="scientific">Dreissena polymorpha</name>
    <name type="common">Zebra mussel</name>
    <name type="synonym">Mytilus polymorpha</name>
    <dbReference type="NCBI Taxonomy" id="45954"/>
    <lineage>
        <taxon>Eukaryota</taxon>
        <taxon>Metazoa</taxon>
        <taxon>Spiralia</taxon>
        <taxon>Lophotrochozoa</taxon>
        <taxon>Mollusca</taxon>
        <taxon>Bivalvia</taxon>
        <taxon>Autobranchia</taxon>
        <taxon>Heteroconchia</taxon>
        <taxon>Euheterodonta</taxon>
        <taxon>Imparidentia</taxon>
        <taxon>Neoheterodontei</taxon>
        <taxon>Myida</taxon>
        <taxon>Dreissenoidea</taxon>
        <taxon>Dreissenidae</taxon>
        <taxon>Dreissena</taxon>
    </lineage>
</organism>
<comment type="caution">
    <text evidence="1">The sequence shown here is derived from an EMBL/GenBank/DDBJ whole genome shotgun (WGS) entry which is preliminary data.</text>
</comment>
<protein>
    <submittedName>
        <fullName evidence="1">Uncharacterized protein</fullName>
    </submittedName>
</protein>
<reference evidence="1" key="2">
    <citation type="submission" date="2020-11" db="EMBL/GenBank/DDBJ databases">
        <authorList>
            <person name="McCartney M.A."/>
            <person name="Auch B."/>
            <person name="Kono T."/>
            <person name="Mallez S."/>
            <person name="Becker A."/>
            <person name="Gohl D.M."/>
            <person name="Silverstein K.A.T."/>
            <person name="Koren S."/>
            <person name="Bechman K.B."/>
            <person name="Herman A."/>
            <person name="Abrahante J.E."/>
            <person name="Garbe J."/>
        </authorList>
    </citation>
    <scope>NUCLEOTIDE SEQUENCE</scope>
    <source>
        <strain evidence="1">Duluth1</strain>
        <tissue evidence="1">Whole animal</tissue>
    </source>
</reference>
<dbReference type="EMBL" id="JAIWYP010000006">
    <property type="protein sequence ID" value="KAH3812025.1"/>
    <property type="molecule type" value="Genomic_DNA"/>
</dbReference>
<dbReference type="AlphaFoldDB" id="A0A9D4GBJ5"/>
<evidence type="ECO:0000313" key="1">
    <source>
        <dbReference type="EMBL" id="KAH3812025.1"/>
    </source>
</evidence>
<name>A0A9D4GBJ5_DREPO</name>
<proteinExistence type="predicted"/>
<reference evidence="1" key="1">
    <citation type="journal article" date="2019" name="bioRxiv">
        <title>The Genome of the Zebra Mussel, Dreissena polymorpha: A Resource for Invasive Species Research.</title>
        <authorList>
            <person name="McCartney M.A."/>
            <person name="Auch B."/>
            <person name="Kono T."/>
            <person name="Mallez S."/>
            <person name="Zhang Y."/>
            <person name="Obille A."/>
            <person name="Becker A."/>
            <person name="Abrahante J.E."/>
            <person name="Garbe J."/>
            <person name="Badalamenti J.P."/>
            <person name="Herman A."/>
            <person name="Mangelson H."/>
            <person name="Liachko I."/>
            <person name="Sullivan S."/>
            <person name="Sone E.D."/>
            <person name="Koren S."/>
            <person name="Silverstein K.A.T."/>
            <person name="Beckman K.B."/>
            <person name="Gohl D.M."/>
        </authorList>
    </citation>
    <scope>NUCLEOTIDE SEQUENCE</scope>
    <source>
        <strain evidence="1">Duluth1</strain>
        <tissue evidence="1">Whole animal</tissue>
    </source>
</reference>